<dbReference type="Proteomes" id="UP000094385">
    <property type="component" value="Unassembled WGS sequence"/>
</dbReference>
<keyword evidence="1" id="KW-1133">Transmembrane helix</keyword>
<keyword evidence="1" id="KW-0472">Membrane</keyword>
<protein>
    <submittedName>
        <fullName evidence="2">Uncharacterized protein</fullName>
    </submittedName>
</protein>
<evidence type="ECO:0000313" key="3">
    <source>
        <dbReference type="Proteomes" id="UP000094385"/>
    </source>
</evidence>
<evidence type="ECO:0000256" key="1">
    <source>
        <dbReference type="SAM" id="Phobius"/>
    </source>
</evidence>
<organism evidence="2 3">
    <name type="scientific">Lipomyces starkeyi NRRL Y-11557</name>
    <dbReference type="NCBI Taxonomy" id="675824"/>
    <lineage>
        <taxon>Eukaryota</taxon>
        <taxon>Fungi</taxon>
        <taxon>Dikarya</taxon>
        <taxon>Ascomycota</taxon>
        <taxon>Saccharomycotina</taxon>
        <taxon>Lipomycetes</taxon>
        <taxon>Lipomycetales</taxon>
        <taxon>Lipomycetaceae</taxon>
        <taxon>Lipomyces</taxon>
    </lineage>
</organism>
<name>A0A1E3QCJ6_LIPST</name>
<gene>
    <name evidence="2" type="ORF">LIPSTDRAFT_243108</name>
</gene>
<reference evidence="2 3" key="1">
    <citation type="journal article" date="2016" name="Proc. Natl. Acad. Sci. U.S.A.">
        <title>Comparative genomics of biotechnologically important yeasts.</title>
        <authorList>
            <person name="Riley R."/>
            <person name="Haridas S."/>
            <person name="Wolfe K.H."/>
            <person name="Lopes M.R."/>
            <person name="Hittinger C.T."/>
            <person name="Goeker M."/>
            <person name="Salamov A.A."/>
            <person name="Wisecaver J.H."/>
            <person name="Long T.M."/>
            <person name="Calvey C.H."/>
            <person name="Aerts A.L."/>
            <person name="Barry K.W."/>
            <person name="Choi C."/>
            <person name="Clum A."/>
            <person name="Coughlan A.Y."/>
            <person name="Deshpande S."/>
            <person name="Douglass A.P."/>
            <person name="Hanson S.J."/>
            <person name="Klenk H.-P."/>
            <person name="LaButti K.M."/>
            <person name="Lapidus A."/>
            <person name="Lindquist E.A."/>
            <person name="Lipzen A.M."/>
            <person name="Meier-Kolthoff J.P."/>
            <person name="Ohm R.A."/>
            <person name="Otillar R.P."/>
            <person name="Pangilinan J.L."/>
            <person name="Peng Y."/>
            <person name="Rokas A."/>
            <person name="Rosa C.A."/>
            <person name="Scheuner C."/>
            <person name="Sibirny A.A."/>
            <person name="Slot J.C."/>
            <person name="Stielow J.B."/>
            <person name="Sun H."/>
            <person name="Kurtzman C.P."/>
            <person name="Blackwell M."/>
            <person name="Grigoriev I.V."/>
            <person name="Jeffries T.W."/>
        </authorList>
    </citation>
    <scope>NUCLEOTIDE SEQUENCE [LARGE SCALE GENOMIC DNA]</scope>
    <source>
        <strain evidence="2 3">NRRL Y-11557</strain>
    </source>
</reference>
<keyword evidence="3" id="KW-1185">Reference proteome</keyword>
<dbReference type="EMBL" id="KV454291">
    <property type="protein sequence ID" value="ODQ75308.1"/>
    <property type="molecule type" value="Genomic_DNA"/>
</dbReference>
<keyword evidence="1" id="KW-0812">Transmembrane</keyword>
<proteinExistence type="predicted"/>
<accession>A0A1E3QCJ6</accession>
<dbReference type="AlphaFoldDB" id="A0A1E3QCJ6"/>
<feature type="transmembrane region" description="Helical" evidence="1">
    <location>
        <begin position="20"/>
        <end position="42"/>
    </location>
</feature>
<sequence length="77" mass="8277">MAITAGENMAVRMFVYGANYSLLAGVAVQELSMLITSFCGSVKLKRGLWAVGHLLLRTICTTLVPSDCAALIRTLED</sequence>
<evidence type="ECO:0000313" key="2">
    <source>
        <dbReference type="EMBL" id="ODQ75308.1"/>
    </source>
</evidence>